<comment type="caution">
    <text evidence="2">The sequence shown here is derived from an EMBL/GenBank/DDBJ whole genome shotgun (WGS) entry which is preliminary data.</text>
</comment>
<dbReference type="EMBL" id="JACCGK010000016">
    <property type="protein sequence ID" value="NYT74272.1"/>
    <property type="molecule type" value="Genomic_DNA"/>
</dbReference>
<gene>
    <name evidence="2" type="ORF">HZU72_17820</name>
</gene>
<name>A0A7Z0SN07_9GAMM</name>
<sequence length="84" mass="10056">MKKDDTFRSQFRLPYELYEKLKEESDKNHRSLNAEIVARLQESFELSLSSRDKAEDELEKVVGEFGKMLDELKNNFEIKRKDNK</sequence>
<dbReference type="RefSeq" id="WP_180094540.1">
    <property type="nucleotide sequence ID" value="NZ_JACCGK010000016.1"/>
</dbReference>
<dbReference type="InterPro" id="IPR010985">
    <property type="entry name" value="Ribbon_hlx_hlx"/>
</dbReference>
<evidence type="ECO:0000313" key="2">
    <source>
        <dbReference type="EMBL" id="NYT74272.1"/>
    </source>
</evidence>
<dbReference type="InterPro" id="IPR005569">
    <property type="entry name" value="Arc_DNA-bd_dom"/>
</dbReference>
<protein>
    <submittedName>
        <fullName evidence="2">Arc family DNA-binding protein</fullName>
    </submittedName>
</protein>
<accession>A0A7Z0SN07</accession>
<feature type="domain" description="Arc-like DNA binding" evidence="1">
    <location>
        <begin position="1"/>
        <end position="45"/>
    </location>
</feature>
<keyword evidence="2" id="KW-0238">DNA-binding</keyword>
<evidence type="ECO:0000313" key="3">
    <source>
        <dbReference type="Proteomes" id="UP000520876"/>
    </source>
</evidence>
<dbReference type="Pfam" id="PF03869">
    <property type="entry name" value="Arc"/>
    <property type="match status" value="1"/>
</dbReference>
<evidence type="ECO:0000259" key="1">
    <source>
        <dbReference type="Pfam" id="PF03869"/>
    </source>
</evidence>
<dbReference type="SUPFAM" id="SSF47598">
    <property type="entry name" value="Ribbon-helix-helix"/>
    <property type="match status" value="1"/>
</dbReference>
<reference evidence="2 3" key="1">
    <citation type="submission" date="2020-07" db="EMBL/GenBank/DDBJ databases">
        <title>Halomonas sp. QX-2 draft genome sequence.</title>
        <authorList>
            <person name="Qiu X."/>
        </authorList>
    </citation>
    <scope>NUCLEOTIDE SEQUENCE [LARGE SCALE GENOMIC DNA]</scope>
    <source>
        <strain evidence="2 3">QX-2</strain>
    </source>
</reference>
<dbReference type="InterPro" id="IPR013321">
    <property type="entry name" value="Arc_rbn_hlx_hlx"/>
</dbReference>
<organism evidence="2 3">
    <name type="scientific">Vreelandella sedimenti</name>
    <dbReference type="NCBI Taxonomy" id="2729618"/>
    <lineage>
        <taxon>Bacteria</taxon>
        <taxon>Pseudomonadati</taxon>
        <taxon>Pseudomonadota</taxon>
        <taxon>Gammaproteobacteria</taxon>
        <taxon>Oceanospirillales</taxon>
        <taxon>Halomonadaceae</taxon>
        <taxon>Vreelandella</taxon>
    </lineage>
</organism>
<dbReference type="GO" id="GO:0006355">
    <property type="term" value="P:regulation of DNA-templated transcription"/>
    <property type="evidence" value="ECO:0007669"/>
    <property type="project" value="InterPro"/>
</dbReference>
<dbReference type="Gene3D" id="1.10.1220.10">
    <property type="entry name" value="Met repressor-like"/>
    <property type="match status" value="1"/>
</dbReference>
<dbReference type="Proteomes" id="UP000520876">
    <property type="component" value="Unassembled WGS sequence"/>
</dbReference>
<dbReference type="GO" id="GO:0003677">
    <property type="term" value="F:DNA binding"/>
    <property type="evidence" value="ECO:0007669"/>
    <property type="project" value="UniProtKB-KW"/>
</dbReference>
<dbReference type="AlphaFoldDB" id="A0A7Z0SN07"/>
<keyword evidence="3" id="KW-1185">Reference proteome</keyword>
<proteinExistence type="predicted"/>